<reference evidence="1" key="2">
    <citation type="submission" date="2022-01" db="EMBL/GenBank/DDBJ databases">
        <authorList>
            <person name="Yamashiro T."/>
            <person name="Shiraishi A."/>
            <person name="Satake H."/>
            <person name="Nakayama K."/>
        </authorList>
    </citation>
    <scope>NUCLEOTIDE SEQUENCE</scope>
</reference>
<accession>A0ABQ5CSC4</accession>
<protein>
    <recommendedName>
        <fullName evidence="3">Retrotransposon protein, putative, Ty1-copia subclass</fullName>
    </recommendedName>
</protein>
<name>A0ABQ5CSC4_9ASTR</name>
<evidence type="ECO:0000313" key="2">
    <source>
        <dbReference type="Proteomes" id="UP001151760"/>
    </source>
</evidence>
<proteinExistence type="predicted"/>
<organism evidence="1 2">
    <name type="scientific">Tanacetum coccineum</name>
    <dbReference type="NCBI Taxonomy" id="301880"/>
    <lineage>
        <taxon>Eukaryota</taxon>
        <taxon>Viridiplantae</taxon>
        <taxon>Streptophyta</taxon>
        <taxon>Embryophyta</taxon>
        <taxon>Tracheophyta</taxon>
        <taxon>Spermatophyta</taxon>
        <taxon>Magnoliopsida</taxon>
        <taxon>eudicotyledons</taxon>
        <taxon>Gunneridae</taxon>
        <taxon>Pentapetalae</taxon>
        <taxon>asterids</taxon>
        <taxon>campanulids</taxon>
        <taxon>Asterales</taxon>
        <taxon>Asteraceae</taxon>
        <taxon>Asteroideae</taxon>
        <taxon>Anthemideae</taxon>
        <taxon>Anthemidinae</taxon>
        <taxon>Tanacetum</taxon>
    </lineage>
</organism>
<keyword evidence="2" id="KW-1185">Reference proteome</keyword>
<evidence type="ECO:0000313" key="1">
    <source>
        <dbReference type="EMBL" id="GJT29930.1"/>
    </source>
</evidence>
<reference evidence="1" key="1">
    <citation type="journal article" date="2022" name="Int. J. Mol. Sci.">
        <title>Draft Genome of Tanacetum Coccineum: Genomic Comparison of Closely Related Tanacetum-Family Plants.</title>
        <authorList>
            <person name="Yamashiro T."/>
            <person name="Shiraishi A."/>
            <person name="Nakayama K."/>
            <person name="Satake H."/>
        </authorList>
    </citation>
    <scope>NUCLEOTIDE SEQUENCE</scope>
</reference>
<comment type="caution">
    <text evidence="1">The sequence shown here is derived from an EMBL/GenBank/DDBJ whole genome shotgun (WGS) entry which is preliminary data.</text>
</comment>
<evidence type="ECO:0008006" key="3">
    <source>
        <dbReference type="Google" id="ProtNLM"/>
    </source>
</evidence>
<dbReference type="Proteomes" id="UP001151760">
    <property type="component" value="Unassembled WGS sequence"/>
</dbReference>
<gene>
    <name evidence="1" type="ORF">Tco_0910205</name>
</gene>
<dbReference type="EMBL" id="BQNB010014582">
    <property type="protein sequence ID" value="GJT29930.1"/>
    <property type="molecule type" value="Genomic_DNA"/>
</dbReference>
<sequence>MVRSMFNLTTLPLSFWDYALESAVRILNMVPNKKVDKNHMKYGMAKRSVSVEDDVIGDLGGTSIIKLPCLYPDKIGGNPRYRLCYRVCDCGAWQCDKVDTKSHLGLVFVGHIERSSRLAKLEADNDCDVCNHADTWLLQMQLWSAV</sequence>